<keyword evidence="9" id="KW-0812">Transmembrane</keyword>
<evidence type="ECO:0000256" key="6">
    <source>
        <dbReference type="ARBA" id="ARBA00036824"/>
    </source>
</evidence>
<dbReference type="GO" id="GO:0009986">
    <property type="term" value="C:cell surface"/>
    <property type="evidence" value="ECO:0007669"/>
    <property type="project" value="TreeGrafter"/>
</dbReference>
<dbReference type="EC" id="3.2.1.58" evidence="7"/>
<keyword evidence="11" id="KW-1185">Reference proteome</keyword>
<evidence type="ECO:0000256" key="9">
    <source>
        <dbReference type="SAM" id="Phobius"/>
    </source>
</evidence>
<dbReference type="Gene3D" id="3.20.20.80">
    <property type="entry name" value="Glycosidases"/>
    <property type="match status" value="1"/>
</dbReference>
<feature type="region of interest" description="Disordered" evidence="8">
    <location>
        <begin position="1"/>
        <end position="45"/>
    </location>
</feature>
<keyword evidence="2 10" id="KW-0378">Hydrolase</keyword>
<comment type="caution">
    <text evidence="10">The sequence shown here is derived from an EMBL/GenBank/DDBJ whole genome shotgun (WGS) entry which is preliminary data.</text>
</comment>
<dbReference type="GO" id="GO:0071555">
    <property type="term" value="P:cell wall organization"/>
    <property type="evidence" value="ECO:0007669"/>
    <property type="project" value="UniProtKB-KW"/>
</dbReference>
<keyword evidence="3" id="KW-0325">Glycoprotein</keyword>
<dbReference type="InterPro" id="IPR017853">
    <property type="entry name" value="GH"/>
</dbReference>
<evidence type="ECO:0000256" key="7">
    <source>
        <dbReference type="ARBA" id="ARBA00038929"/>
    </source>
</evidence>
<dbReference type="PANTHER" id="PTHR31297">
    <property type="entry name" value="GLUCAN ENDO-1,6-BETA-GLUCOSIDASE B"/>
    <property type="match status" value="1"/>
</dbReference>
<name>A0AAD6VAM6_9AGAR</name>
<keyword evidence="9" id="KW-0472">Membrane</keyword>
<feature type="transmembrane region" description="Helical" evidence="9">
    <location>
        <begin position="54"/>
        <end position="74"/>
    </location>
</feature>
<feature type="region of interest" description="Disordered" evidence="8">
    <location>
        <begin position="88"/>
        <end position="111"/>
    </location>
</feature>
<comment type="similarity">
    <text evidence="1">Belongs to the glycosyl hydrolase 5 (cellulase A) family.</text>
</comment>
<dbReference type="PANTHER" id="PTHR31297:SF34">
    <property type="entry name" value="GLUCAN 1,3-BETA-GLUCOSIDASE 2"/>
    <property type="match status" value="1"/>
</dbReference>
<dbReference type="AlphaFoldDB" id="A0AAD6VAM6"/>
<evidence type="ECO:0000256" key="3">
    <source>
        <dbReference type="ARBA" id="ARBA00023180"/>
    </source>
</evidence>
<evidence type="ECO:0000256" key="2">
    <source>
        <dbReference type="ARBA" id="ARBA00022801"/>
    </source>
</evidence>
<evidence type="ECO:0000256" key="1">
    <source>
        <dbReference type="ARBA" id="ARBA00005641"/>
    </source>
</evidence>
<keyword evidence="4" id="KW-0326">Glycosidase</keyword>
<feature type="compositionally biased region" description="Polar residues" evidence="8">
    <location>
        <begin position="1"/>
        <end position="11"/>
    </location>
</feature>
<dbReference type="GO" id="GO:0004338">
    <property type="term" value="F:glucan exo-1,3-beta-glucosidase activity"/>
    <property type="evidence" value="ECO:0007669"/>
    <property type="project" value="UniProtKB-EC"/>
</dbReference>
<dbReference type="EMBL" id="JARJCW010000042">
    <property type="protein sequence ID" value="KAJ7205773.1"/>
    <property type="molecule type" value="Genomic_DNA"/>
</dbReference>
<sequence length="707" mass="74117">MNSDRTVTPSLADTDRPPSSGSAALLASKEEAPGPSPLSQTPQQRARRRARIPVLLAAVVVVVLAVVLPVYFVVIKKHRSSTSTAAAAAAPSATASSSSSGSGGGGSTSSGSGNANLAVMGGDGSTVVTASGNTFLYNSSFGGYWLADPANPLAGGRANNWTPALNESWTWGVNRVYGVNLGGWFVLEPFIAPALFQAYPSAGDEWDLSTLMRADGTIQQKLEAHYDTFITEQDIAQIAGAGLNWVRLPIPFWAISTWSDVGTDTFPTGGSAVAEPFLEGVCWKYIVRLFTWARKYGIRVNIDLHTIPGSQNGYNHSGKRGQINFLNGPMGVANAQRALDYIRVITEFIAQQQWQDVVQMFGVVNEARMADIGRDALYQFYLEVHGMIRNITGIGAGHGPYISVHDGFQGVSTWAGFLPGSDRIVLDTHPYFAFNNQPNDAPIATSDDPAKAGGEWPARACSSWGGDLNDSRSAFGVTVAGEFSNGYNDCGLYLTGVNGTAHYGGDCSLWQDASTWNATVKAGVMAFALASMDALGDWFFWTWKVGEASNGVVSSPLWSYKAGLAGGWMPTDPRTATGKCAQVGVHAAQFDGTFSAWQTGGAGAGTIAASATAQWGQWPPLTVSNAGGGVLPTYTPTGTVPTRSYEVPSVTATGSASALVPSVTAAPVAGNGWADAQDTALAMTPVAGCTYPNAWDAVSLPPPTTTC</sequence>
<evidence type="ECO:0000256" key="4">
    <source>
        <dbReference type="ARBA" id="ARBA00023295"/>
    </source>
</evidence>
<reference evidence="10" key="1">
    <citation type="submission" date="2023-03" db="EMBL/GenBank/DDBJ databases">
        <title>Massive genome expansion in bonnet fungi (Mycena s.s.) driven by repeated elements and novel gene families across ecological guilds.</title>
        <authorList>
            <consortium name="Lawrence Berkeley National Laboratory"/>
            <person name="Harder C.B."/>
            <person name="Miyauchi S."/>
            <person name="Viragh M."/>
            <person name="Kuo A."/>
            <person name="Thoen E."/>
            <person name="Andreopoulos B."/>
            <person name="Lu D."/>
            <person name="Skrede I."/>
            <person name="Drula E."/>
            <person name="Henrissat B."/>
            <person name="Morin E."/>
            <person name="Kohler A."/>
            <person name="Barry K."/>
            <person name="LaButti K."/>
            <person name="Morin E."/>
            <person name="Salamov A."/>
            <person name="Lipzen A."/>
            <person name="Mereny Z."/>
            <person name="Hegedus B."/>
            <person name="Baldrian P."/>
            <person name="Stursova M."/>
            <person name="Weitz H."/>
            <person name="Taylor A."/>
            <person name="Grigoriev I.V."/>
            <person name="Nagy L.G."/>
            <person name="Martin F."/>
            <person name="Kauserud H."/>
        </authorList>
    </citation>
    <scope>NUCLEOTIDE SEQUENCE</scope>
    <source>
        <strain evidence="10">9144</strain>
    </source>
</reference>
<keyword evidence="5" id="KW-0961">Cell wall biogenesis/degradation</keyword>
<evidence type="ECO:0000313" key="10">
    <source>
        <dbReference type="EMBL" id="KAJ7205773.1"/>
    </source>
</evidence>
<organism evidence="10 11">
    <name type="scientific">Mycena pura</name>
    <dbReference type="NCBI Taxonomy" id="153505"/>
    <lineage>
        <taxon>Eukaryota</taxon>
        <taxon>Fungi</taxon>
        <taxon>Dikarya</taxon>
        <taxon>Basidiomycota</taxon>
        <taxon>Agaricomycotina</taxon>
        <taxon>Agaricomycetes</taxon>
        <taxon>Agaricomycetidae</taxon>
        <taxon>Agaricales</taxon>
        <taxon>Marasmiineae</taxon>
        <taxon>Mycenaceae</taxon>
        <taxon>Mycena</taxon>
    </lineage>
</organism>
<dbReference type="SUPFAM" id="SSF51445">
    <property type="entry name" value="(Trans)glycosidases"/>
    <property type="match status" value="1"/>
</dbReference>
<accession>A0AAD6VAM6</accession>
<evidence type="ECO:0000256" key="5">
    <source>
        <dbReference type="ARBA" id="ARBA00023316"/>
    </source>
</evidence>
<comment type="catalytic activity">
    <reaction evidence="6">
        <text>Successive hydrolysis of beta-D-glucose units from the non-reducing ends of (1-&gt;3)-beta-D-glucans, releasing alpha-glucose.</text>
        <dbReference type="EC" id="3.2.1.58"/>
    </reaction>
</comment>
<dbReference type="Proteomes" id="UP001219525">
    <property type="component" value="Unassembled WGS sequence"/>
</dbReference>
<dbReference type="GO" id="GO:0005576">
    <property type="term" value="C:extracellular region"/>
    <property type="evidence" value="ECO:0007669"/>
    <property type="project" value="TreeGrafter"/>
</dbReference>
<gene>
    <name evidence="10" type="ORF">GGX14DRAFT_458434</name>
</gene>
<dbReference type="GO" id="GO:0009251">
    <property type="term" value="P:glucan catabolic process"/>
    <property type="evidence" value="ECO:0007669"/>
    <property type="project" value="TreeGrafter"/>
</dbReference>
<evidence type="ECO:0000256" key="8">
    <source>
        <dbReference type="SAM" id="MobiDB-lite"/>
    </source>
</evidence>
<proteinExistence type="inferred from homology"/>
<evidence type="ECO:0000313" key="11">
    <source>
        <dbReference type="Proteomes" id="UP001219525"/>
    </source>
</evidence>
<protein>
    <recommendedName>
        <fullName evidence="7">glucan 1,3-beta-glucosidase</fullName>
        <ecNumber evidence="7">3.2.1.58</ecNumber>
    </recommendedName>
</protein>
<keyword evidence="9" id="KW-1133">Transmembrane helix</keyword>
<dbReference type="InterPro" id="IPR050386">
    <property type="entry name" value="Glycosyl_hydrolase_5"/>
</dbReference>
<feature type="compositionally biased region" description="Low complexity" evidence="8">
    <location>
        <begin position="88"/>
        <end position="100"/>
    </location>
</feature>